<keyword evidence="1" id="KW-0646">Protease inhibitor</keyword>
<dbReference type="SUPFAM" id="SSF56574">
    <property type="entry name" value="Serpins"/>
    <property type="match status" value="1"/>
</dbReference>
<evidence type="ECO:0000259" key="4">
    <source>
        <dbReference type="SMART" id="SM00093"/>
    </source>
</evidence>
<reference evidence="5 6" key="1">
    <citation type="submission" date="2024-05" db="EMBL/GenBank/DDBJ databases">
        <title>Culex pipiens pipiens assembly and annotation.</title>
        <authorList>
            <person name="Alout H."/>
            <person name="Durand T."/>
        </authorList>
    </citation>
    <scope>NUCLEOTIDE SEQUENCE [LARGE SCALE GENOMIC DNA]</scope>
    <source>
        <strain evidence="5">HA-2024</strain>
        <tissue evidence="5">Whole body</tissue>
    </source>
</reference>
<dbReference type="AlphaFoldDB" id="A0ABD1CBC5"/>
<dbReference type="Pfam" id="PF00079">
    <property type="entry name" value="Serpin"/>
    <property type="match status" value="1"/>
</dbReference>
<dbReference type="InterPro" id="IPR042178">
    <property type="entry name" value="Serpin_sf_1"/>
</dbReference>
<comment type="caution">
    <text evidence="5">The sequence shown here is derived from an EMBL/GenBank/DDBJ whole genome shotgun (WGS) entry which is preliminary data.</text>
</comment>
<dbReference type="SMART" id="SM00093">
    <property type="entry name" value="SERPIN"/>
    <property type="match status" value="1"/>
</dbReference>
<gene>
    <name evidence="5" type="ORF">pipiens_018507</name>
</gene>
<dbReference type="EMBL" id="JBEHCU010014074">
    <property type="protein sequence ID" value="KAL1373691.1"/>
    <property type="molecule type" value="Genomic_DNA"/>
</dbReference>
<evidence type="ECO:0000313" key="5">
    <source>
        <dbReference type="EMBL" id="KAL1373691.1"/>
    </source>
</evidence>
<dbReference type="Gene3D" id="2.30.39.10">
    <property type="entry name" value="Alpha-1-antitrypsin, domain 1"/>
    <property type="match status" value="1"/>
</dbReference>
<organism evidence="5 6">
    <name type="scientific">Culex pipiens pipiens</name>
    <name type="common">Northern house mosquito</name>
    <dbReference type="NCBI Taxonomy" id="38569"/>
    <lineage>
        <taxon>Eukaryota</taxon>
        <taxon>Metazoa</taxon>
        <taxon>Ecdysozoa</taxon>
        <taxon>Arthropoda</taxon>
        <taxon>Hexapoda</taxon>
        <taxon>Insecta</taxon>
        <taxon>Pterygota</taxon>
        <taxon>Neoptera</taxon>
        <taxon>Endopterygota</taxon>
        <taxon>Diptera</taxon>
        <taxon>Nematocera</taxon>
        <taxon>Culicoidea</taxon>
        <taxon>Culicidae</taxon>
        <taxon>Culicinae</taxon>
        <taxon>Culicini</taxon>
        <taxon>Culex</taxon>
        <taxon>Culex</taxon>
    </lineage>
</organism>
<dbReference type="Proteomes" id="UP001562425">
    <property type="component" value="Unassembled WGS sequence"/>
</dbReference>
<dbReference type="PANTHER" id="PTHR11461:SF278">
    <property type="entry name" value="SERINE PROTEASE INHIBITOR 88EA"/>
    <property type="match status" value="1"/>
</dbReference>
<feature type="domain" description="Serpin" evidence="4">
    <location>
        <begin position="1"/>
        <end position="179"/>
    </location>
</feature>
<comment type="similarity">
    <text evidence="3">Belongs to the serpin family.</text>
</comment>
<evidence type="ECO:0000256" key="3">
    <source>
        <dbReference type="RuleBase" id="RU000411"/>
    </source>
</evidence>
<evidence type="ECO:0000313" key="6">
    <source>
        <dbReference type="Proteomes" id="UP001562425"/>
    </source>
</evidence>
<dbReference type="InterPro" id="IPR042185">
    <property type="entry name" value="Serpin_sf_2"/>
</dbReference>
<keyword evidence="2" id="KW-0722">Serine protease inhibitor</keyword>
<dbReference type="InterPro" id="IPR036186">
    <property type="entry name" value="Serpin_sf"/>
</dbReference>
<dbReference type="InterPro" id="IPR023796">
    <property type="entry name" value="Serpin_dom"/>
</dbReference>
<dbReference type="InterPro" id="IPR000215">
    <property type="entry name" value="Serpin_fam"/>
</dbReference>
<dbReference type="GO" id="GO:0004867">
    <property type="term" value="F:serine-type endopeptidase inhibitor activity"/>
    <property type="evidence" value="ECO:0007669"/>
    <property type="project" value="UniProtKB-KW"/>
</dbReference>
<dbReference type="PANTHER" id="PTHR11461">
    <property type="entry name" value="SERINE PROTEASE INHIBITOR, SERPIN"/>
    <property type="match status" value="1"/>
</dbReference>
<evidence type="ECO:0000256" key="2">
    <source>
        <dbReference type="ARBA" id="ARBA00022900"/>
    </source>
</evidence>
<evidence type="ECO:0000256" key="1">
    <source>
        <dbReference type="ARBA" id="ARBA00022690"/>
    </source>
</evidence>
<accession>A0ABD1CBC5</accession>
<keyword evidence="6" id="KW-1185">Reference proteome</keyword>
<dbReference type="Gene3D" id="3.30.497.10">
    <property type="entry name" value="Antithrombin, subunit I, domain 2"/>
    <property type="match status" value="1"/>
</dbReference>
<sequence>MFFGKQIPVKECMEDKFLEEIEKLDFENDPESQRLYINNWVENTTHGEITDLLIPGSITKNTKLAIANAAYFKGTWQSKFKPEETKKEIFYVSNERQEFVDMMHVEGTFNHAANEKLGCHILELPYGLLLARFTSSPNILCGAITRAIFSRPVDMKTVLGRGMGKLFENSANFSGFSKKV</sequence>
<protein>
    <recommendedName>
        <fullName evidence="4">Serpin domain-containing protein</fullName>
    </recommendedName>
</protein>
<proteinExistence type="inferred from homology"/>
<name>A0ABD1CBC5_CULPP</name>